<protein>
    <recommendedName>
        <fullName evidence="2">HEPN domain-containing protein</fullName>
    </recommendedName>
</protein>
<organism evidence="1">
    <name type="scientific">marine sediment metagenome</name>
    <dbReference type="NCBI Taxonomy" id="412755"/>
    <lineage>
        <taxon>unclassified sequences</taxon>
        <taxon>metagenomes</taxon>
        <taxon>ecological metagenomes</taxon>
    </lineage>
</organism>
<reference evidence="1" key="1">
    <citation type="journal article" date="2014" name="Front. Microbiol.">
        <title>High frequency of phylogenetically diverse reductive dehalogenase-homologous genes in deep subseafloor sedimentary metagenomes.</title>
        <authorList>
            <person name="Kawai M."/>
            <person name="Futagami T."/>
            <person name="Toyoda A."/>
            <person name="Takaki Y."/>
            <person name="Nishi S."/>
            <person name="Hori S."/>
            <person name="Arai W."/>
            <person name="Tsubouchi T."/>
            <person name="Morono Y."/>
            <person name="Uchiyama I."/>
            <person name="Ito T."/>
            <person name="Fujiyama A."/>
            <person name="Inagaki F."/>
            <person name="Takami H."/>
        </authorList>
    </citation>
    <scope>NUCLEOTIDE SEQUENCE</scope>
    <source>
        <strain evidence="1">Expedition CK06-06</strain>
    </source>
</reference>
<gene>
    <name evidence="1" type="ORF">S01H1_33884</name>
</gene>
<evidence type="ECO:0008006" key="2">
    <source>
        <dbReference type="Google" id="ProtNLM"/>
    </source>
</evidence>
<dbReference type="EMBL" id="BARS01021061">
    <property type="protein sequence ID" value="GAG13497.1"/>
    <property type="molecule type" value="Genomic_DNA"/>
</dbReference>
<feature type="non-terminal residue" evidence="1">
    <location>
        <position position="1"/>
    </location>
</feature>
<name>X0VQU0_9ZZZZ</name>
<dbReference type="Gene3D" id="1.20.120.330">
    <property type="entry name" value="Nucleotidyltransferases domain 2"/>
    <property type="match status" value="1"/>
</dbReference>
<sequence length="85" mass="9683">AGYRASREAHHYRVIQSLAYTIGLDSNVVAQLDAFRKKRNISDYERAGAVSDSEVLEMISLAKKLRGELVEWLVKNHPEFLPEQP</sequence>
<proteinExistence type="predicted"/>
<accession>X0VQU0</accession>
<evidence type="ECO:0000313" key="1">
    <source>
        <dbReference type="EMBL" id="GAG13497.1"/>
    </source>
</evidence>
<comment type="caution">
    <text evidence="1">The sequence shown here is derived from an EMBL/GenBank/DDBJ whole genome shotgun (WGS) entry which is preliminary data.</text>
</comment>
<dbReference type="AlphaFoldDB" id="X0VQU0"/>